<dbReference type="InterPro" id="IPR036397">
    <property type="entry name" value="RNaseH_sf"/>
</dbReference>
<dbReference type="Proteomes" id="UP001235939">
    <property type="component" value="Chromosome 17"/>
</dbReference>
<name>A0ABY6LFT6_9ARAC</name>
<evidence type="ECO:0000313" key="1">
    <source>
        <dbReference type="EMBL" id="UYV79282.1"/>
    </source>
</evidence>
<reference evidence="1 2" key="1">
    <citation type="submission" date="2022-01" db="EMBL/GenBank/DDBJ databases">
        <title>A chromosomal length assembly of Cordylochernes scorpioides.</title>
        <authorList>
            <person name="Zeh D."/>
            <person name="Zeh J."/>
        </authorList>
    </citation>
    <scope>NUCLEOTIDE SEQUENCE [LARGE SCALE GENOMIC DNA]</scope>
    <source>
        <strain evidence="1">IN4F17</strain>
        <tissue evidence="1">Whole Body</tissue>
    </source>
</reference>
<dbReference type="Gene3D" id="3.30.420.10">
    <property type="entry name" value="Ribonuclease H-like superfamily/Ribonuclease H"/>
    <property type="match status" value="1"/>
</dbReference>
<sequence>MKELCCTVDHLIFSCPSFLRYRIQTAILLGLTHLNPTSMARLNLSMVLLGQLVQLRNQNRTKTRVYGYDLETKRQSMGWKGKDKPRTKKSRIFKSKNKVLLVAFFDMKGIVHYEYLEEGQTINKESFLNIMRRVRELIQFV</sequence>
<evidence type="ECO:0000313" key="2">
    <source>
        <dbReference type="Proteomes" id="UP001235939"/>
    </source>
</evidence>
<protein>
    <submittedName>
        <fullName evidence="1">CLCN3</fullName>
    </submittedName>
</protein>
<accession>A0ABY6LFT6</accession>
<gene>
    <name evidence="1" type="ORF">LAZ67_17001902</name>
</gene>
<dbReference type="Pfam" id="PF01359">
    <property type="entry name" value="Transposase_1"/>
    <property type="match status" value="1"/>
</dbReference>
<proteinExistence type="predicted"/>
<dbReference type="InterPro" id="IPR001888">
    <property type="entry name" value="Transposase_1"/>
</dbReference>
<keyword evidence="2" id="KW-1185">Reference proteome</keyword>
<organism evidence="1 2">
    <name type="scientific">Cordylochernes scorpioides</name>
    <dbReference type="NCBI Taxonomy" id="51811"/>
    <lineage>
        <taxon>Eukaryota</taxon>
        <taxon>Metazoa</taxon>
        <taxon>Ecdysozoa</taxon>
        <taxon>Arthropoda</taxon>
        <taxon>Chelicerata</taxon>
        <taxon>Arachnida</taxon>
        <taxon>Pseudoscorpiones</taxon>
        <taxon>Cheliferoidea</taxon>
        <taxon>Chernetidae</taxon>
        <taxon>Cordylochernes</taxon>
    </lineage>
</organism>
<dbReference type="EMBL" id="CP092879">
    <property type="protein sequence ID" value="UYV79282.1"/>
    <property type="molecule type" value="Genomic_DNA"/>
</dbReference>